<dbReference type="EMBL" id="PIPS01000005">
    <property type="protein sequence ID" value="RUO39923.1"/>
    <property type="molecule type" value="Genomic_DNA"/>
</dbReference>
<dbReference type="PANTHER" id="PTHR43428">
    <property type="entry name" value="ARSENATE REDUCTASE"/>
    <property type="match status" value="1"/>
</dbReference>
<dbReference type="PRINTS" id="PR00778">
    <property type="entry name" value="HTHARSR"/>
</dbReference>
<name>A0AA94ED38_9GAMM</name>
<evidence type="ECO:0000313" key="7">
    <source>
        <dbReference type="Proteomes" id="UP000286680"/>
    </source>
</evidence>
<dbReference type="SMART" id="SM00226">
    <property type="entry name" value="LMWPc"/>
    <property type="match status" value="1"/>
</dbReference>
<proteinExistence type="predicted"/>
<gene>
    <name evidence="6" type="ORF">CWE23_12640</name>
</gene>
<dbReference type="NCBIfam" id="NF007528">
    <property type="entry name" value="PRK10141.1"/>
    <property type="match status" value="1"/>
</dbReference>
<dbReference type="InterPro" id="IPR001845">
    <property type="entry name" value="HTH_ArsR_DNA-bd_dom"/>
</dbReference>
<dbReference type="Proteomes" id="UP000286680">
    <property type="component" value="Unassembled WGS sequence"/>
</dbReference>
<accession>A0AA94ED38</accession>
<dbReference type="InterPro" id="IPR036388">
    <property type="entry name" value="WH-like_DNA-bd_sf"/>
</dbReference>
<evidence type="ECO:0000256" key="1">
    <source>
        <dbReference type="ARBA" id="ARBA00022849"/>
    </source>
</evidence>
<dbReference type="CDD" id="cd00090">
    <property type="entry name" value="HTH_ARSR"/>
    <property type="match status" value="1"/>
</dbReference>
<evidence type="ECO:0000256" key="2">
    <source>
        <dbReference type="ARBA" id="ARBA00023015"/>
    </source>
</evidence>
<comment type="caution">
    <text evidence="6">The sequence shown here is derived from an EMBL/GenBank/DDBJ whole genome shotgun (WGS) entry which is preliminary data.</text>
</comment>
<dbReference type="SUPFAM" id="SSF46785">
    <property type="entry name" value="Winged helix' DNA-binding domain"/>
    <property type="match status" value="1"/>
</dbReference>
<keyword evidence="7" id="KW-1185">Reference proteome</keyword>
<dbReference type="FunFam" id="1.10.10.10:FF:000279">
    <property type="entry name" value="Transcriptional regulator, ArsR family"/>
    <property type="match status" value="1"/>
</dbReference>
<dbReference type="InterPro" id="IPR023485">
    <property type="entry name" value="Ptyr_pPase"/>
</dbReference>
<dbReference type="PANTHER" id="PTHR43428:SF1">
    <property type="entry name" value="ARSENATE REDUCTASE"/>
    <property type="match status" value="1"/>
</dbReference>
<protein>
    <submittedName>
        <fullName evidence="6">ArsR family transcriptional regulator</fullName>
    </submittedName>
</protein>
<evidence type="ECO:0000259" key="5">
    <source>
        <dbReference type="PROSITE" id="PS50987"/>
    </source>
</evidence>
<keyword evidence="1" id="KW-0059">Arsenical resistance</keyword>
<dbReference type="Gene3D" id="3.40.50.2300">
    <property type="match status" value="1"/>
</dbReference>
<evidence type="ECO:0000256" key="4">
    <source>
        <dbReference type="ARBA" id="ARBA00023163"/>
    </source>
</evidence>
<keyword evidence="2" id="KW-0805">Transcription regulation</keyword>
<dbReference type="Gene3D" id="1.10.10.10">
    <property type="entry name" value="Winged helix-like DNA-binding domain superfamily/Winged helix DNA-binding domain"/>
    <property type="match status" value="1"/>
</dbReference>
<dbReference type="InterPro" id="IPR036196">
    <property type="entry name" value="Ptyr_pPase_sf"/>
</dbReference>
<feature type="domain" description="HTH arsR-type" evidence="5">
    <location>
        <begin position="155"/>
        <end position="254"/>
    </location>
</feature>
<dbReference type="CDD" id="cd16345">
    <property type="entry name" value="LMWP_ArsC"/>
    <property type="match status" value="1"/>
</dbReference>
<sequence length="265" mass="30271">MEYHIYGNSNVLESEVSRSNCRVLFLCTANSARSLMAEAIFRHLADDRFQVASAGTHPSQPEPRALKALEAIGIDCTGLHSTALADVDVNDFDYVISLCDRARTECQTLAGEHRFIAWDFADPVASKKQDAFRKTAHELTERIKMFLLIMRKQSTRPQLFDEPHEFFKVLADPLRLQMILMLHHYGELCVCQFVEATAMSQPKVSRHLAQLREYGLLTDRKDQRWVYYRINPALPDWMAKVIATSAAYHVQKIPQQIKDVTNGCI</sequence>
<dbReference type="GO" id="GO:0003700">
    <property type="term" value="F:DNA-binding transcription factor activity"/>
    <property type="evidence" value="ECO:0007669"/>
    <property type="project" value="InterPro"/>
</dbReference>
<reference evidence="7" key="1">
    <citation type="journal article" date="2018" name="Front. Microbiol.">
        <title>Genome-Based Analysis Reveals the Taxonomy and Diversity of the Family Idiomarinaceae.</title>
        <authorList>
            <person name="Liu Y."/>
            <person name="Lai Q."/>
            <person name="Shao Z."/>
        </authorList>
    </citation>
    <scope>NUCLEOTIDE SEQUENCE [LARGE SCALE GENOMIC DNA]</scope>
    <source>
        <strain evidence="7">SN-14</strain>
    </source>
</reference>
<evidence type="ECO:0000256" key="3">
    <source>
        <dbReference type="ARBA" id="ARBA00023125"/>
    </source>
</evidence>
<dbReference type="InterPro" id="IPR036390">
    <property type="entry name" value="WH_DNA-bd_sf"/>
</dbReference>
<dbReference type="PROSITE" id="PS50987">
    <property type="entry name" value="HTH_ARSR_2"/>
    <property type="match status" value="1"/>
</dbReference>
<dbReference type="Pfam" id="PF01022">
    <property type="entry name" value="HTH_5"/>
    <property type="match status" value="1"/>
</dbReference>
<organism evidence="6 7">
    <name type="scientific">Idiomarina aquatica</name>
    <dbReference type="NCBI Taxonomy" id="1327752"/>
    <lineage>
        <taxon>Bacteria</taxon>
        <taxon>Pseudomonadati</taxon>
        <taxon>Pseudomonadota</taxon>
        <taxon>Gammaproteobacteria</taxon>
        <taxon>Alteromonadales</taxon>
        <taxon>Idiomarinaceae</taxon>
        <taxon>Idiomarina</taxon>
    </lineage>
</organism>
<dbReference type="AlphaFoldDB" id="A0AA94ED38"/>
<evidence type="ECO:0000313" key="6">
    <source>
        <dbReference type="EMBL" id="RUO39923.1"/>
    </source>
</evidence>
<dbReference type="GO" id="GO:0046685">
    <property type="term" value="P:response to arsenic-containing substance"/>
    <property type="evidence" value="ECO:0007669"/>
    <property type="project" value="UniProtKB-KW"/>
</dbReference>
<keyword evidence="3" id="KW-0238">DNA-binding</keyword>
<dbReference type="Pfam" id="PF01451">
    <property type="entry name" value="LMWPc"/>
    <property type="match status" value="1"/>
</dbReference>
<dbReference type="SUPFAM" id="SSF52788">
    <property type="entry name" value="Phosphotyrosine protein phosphatases I"/>
    <property type="match status" value="1"/>
</dbReference>
<dbReference type="NCBIfam" id="NF033788">
    <property type="entry name" value="HTH_metalloreg"/>
    <property type="match status" value="1"/>
</dbReference>
<dbReference type="InterPro" id="IPR011991">
    <property type="entry name" value="ArsR-like_HTH"/>
</dbReference>
<keyword evidence="4" id="KW-0804">Transcription</keyword>
<dbReference type="SMART" id="SM00418">
    <property type="entry name" value="HTH_ARSR"/>
    <property type="match status" value="1"/>
</dbReference>
<dbReference type="GO" id="GO:0003677">
    <property type="term" value="F:DNA binding"/>
    <property type="evidence" value="ECO:0007669"/>
    <property type="project" value="UniProtKB-KW"/>
</dbReference>